<dbReference type="InterPro" id="IPR019533">
    <property type="entry name" value="Peptidase_S26"/>
</dbReference>
<dbReference type="InterPro" id="IPR019758">
    <property type="entry name" value="Pept_S26A_signal_pept_1_CS"/>
</dbReference>
<keyword evidence="7" id="KW-0645">Protease</keyword>
<comment type="subcellular location">
    <subcellularLocation>
        <location evidence="2">Cell membrane</location>
        <topology evidence="2">Single-pass type II membrane protein</topology>
    </subcellularLocation>
    <subcellularLocation>
        <location evidence="7">Membrane</location>
        <topology evidence="7">Single-pass type II membrane protein</topology>
    </subcellularLocation>
</comment>
<dbReference type="GO" id="GO:0005886">
    <property type="term" value="C:plasma membrane"/>
    <property type="evidence" value="ECO:0007669"/>
    <property type="project" value="UniProtKB-SubCell"/>
</dbReference>
<feature type="domain" description="Peptidase S26" evidence="8">
    <location>
        <begin position="21"/>
        <end position="213"/>
    </location>
</feature>
<dbReference type="Gene3D" id="2.10.109.10">
    <property type="entry name" value="Umud Fragment, subunit A"/>
    <property type="match status" value="1"/>
</dbReference>
<dbReference type="GO" id="GO:0009003">
    <property type="term" value="F:signal peptidase activity"/>
    <property type="evidence" value="ECO:0007669"/>
    <property type="project" value="UniProtKB-EC"/>
</dbReference>
<comment type="catalytic activity">
    <reaction evidence="1 7">
        <text>Cleavage of hydrophobic, N-terminal signal or leader sequences from secreted and periplasmic proteins.</text>
        <dbReference type="EC" id="3.4.21.89"/>
    </reaction>
</comment>
<organism evidence="9">
    <name type="scientific">Microbacterium sp. A8/3-1</name>
    <dbReference type="NCBI Taxonomy" id="3160749"/>
    <lineage>
        <taxon>Bacteria</taxon>
        <taxon>Bacillati</taxon>
        <taxon>Actinomycetota</taxon>
        <taxon>Actinomycetes</taxon>
        <taxon>Micrococcales</taxon>
        <taxon>Microbacteriaceae</taxon>
        <taxon>Microbacterium</taxon>
    </lineage>
</organism>
<keyword evidence="7" id="KW-0472">Membrane</keyword>
<feature type="transmembrane region" description="Helical" evidence="7">
    <location>
        <begin position="17"/>
        <end position="36"/>
    </location>
</feature>
<dbReference type="GO" id="GO:0004252">
    <property type="term" value="F:serine-type endopeptidase activity"/>
    <property type="evidence" value="ECO:0007669"/>
    <property type="project" value="InterPro"/>
</dbReference>
<reference evidence="9" key="1">
    <citation type="submission" date="2024-06" db="EMBL/GenBank/DDBJ databases">
        <title>Draft genome sequence of Microbacterium sp. strain A8/3-1, isolated from Oxytropis tragacanthoides Fisch. ex DC. Root nodules in the Altai region of Russia.</title>
        <authorList>
            <person name="Sazanova A."/>
            <person name="Guro P."/>
            <person name="Kuznetsova I."/>
            <person name="Belimov A."/>
            <person name="Safronova V."/>
        </authorList>
    </citation>
    <scope>NUCLEOTIDE SEQUENCE</scope>
    <source>
        <strain evidence="9">A8/3-1</strain>
    </source>
</reference>
<dbReference type="InterPro" id="IPR000223">
    <property type="entry name" value="Pept_S26A_signal_pept_1"/>
</dbReference>
<dbReference type="SUPFAM" id="SSF51306">
    <property type="entry name" value="LexA/Signal peptidase"/>
    <property type="match status" value="1"/>
</dbReference>
<evidence type="ECO:0000256" key="1">
    <source>
        <dbReference type="ARBA" id="ARBA00000677"/>
    </source>
</evidence>
<evidence type="ECO:0000256" key="7">
    <source>
        <dbReference type="RuleBase" id="RU362042"/>
    </source>
</evidence>
<proteinExistence type="inferred from homology"/>
<evidence type="ECO:0000256" key="4">
    <source>
        <dbReference type="ARBA" id="ARBA00013208"/>
    </source>
</evidence>
<keyword evidence="7" id="KW-0812">Transmembrane</keyword>
<evidence type="ECO:0000259" key="8">
    <source>
        <dbReference type="Pfam" id="PF10502"/>
    </source>
</evidence>
<feature type="active site" evidence="6">
    <location>
        <position position="109"/>
    </location>
</feature>
<evidence type="ECO:0000256" key="6">
    <source>
        <dbReference type="PIRSR" id="PIRSR600223-1"/>
    </source>
</evidence>
<gene>
    <name evidence="9" type="primary">lepB</name>
    <name evidence="9" type="ORF">ABS642_08655</name>
</gene>
<dbReference type="RefSeq" id="WP_282214260.1">
    <property type="nucleotide sequence ID" value="NZ_CP158357.1"/>
</dbReference>
<accession>A0AAU7W2I8</accession>
<name>A0AAU7W2I8_9MICO</name>
<dbReference type="EMBL" id="CP158357">
    <property type="protein sequence ID" value="XBX80143.1"/>
    <property type="molecule type" value="Genomic_DNA"/>
</dbReference>
<sequence>MTTAESPAPRRRRIGGVWINVALALALTAIIVAFLGQPSSGSMSPTLEPGDRIVVNRLAFVGSDPTPGDIVVFRPDDSWGEKPAAGNWASGALQWIGETTGIRPYVLVKRVIASEGQTVECCDAEGRVLVDGEPLDEPYVVKDLPFVSGELDCDTTPLSTRCFAKVTVPEDSYLVLGDNRANSADSVFLCRGAADPDDGCWRWMQRDSVFGKAGPILWPVSRWGGP</sequence>
<dbReference type="PANTHER" id="PTHR43390:SF1">
    <property type="entry name" value="CHLOROPLAST PROCESSING PEPTIDASE"/>
    <property type="match status" value="1"/>
</dbReference>
<dbReference type="CDD" id="cd06530">
    <property type="entry name" value="S26_SPase_I"/>
    <property type="match status" value="1"/>
</dbReference>
<dbReference type="GO" id="GO:0006465">
    <property type="term" value="P:signal peptide processing"/>
    <property type="evidence" value="ECO:0007669"/>
    <property type="project" value="InterPro"/>
</dbReference>
<dbReference type="PRINTS" id="PR00727">
    <property type="entry name" value="LEADERPTASE"/>
</dbReference>
<evidence type="ECO:0000256" key="2">
    <source>
        <dbReference type="ARBA" id="ARBA00004401"/>
    </source>
</evidence>
<evidence type="ECO:0000256" key="3">
    <source>
        <dbReference type="ARBA" id="ARBA00009370"/>
    </source>
</evidence>
<dbReference type="PROSITE" id="PS00761">
    <property type="entry name" value="SPASE_I_3"/>
    <property type="match status" value="1"/>
</dbReference>
<dbReference type="InterPro" id="IPR036286">
    <property type="entry name" value="LexA/Signal_pep-like_sf"/>
</dbReference>
<dbReference type="PANTHER" id="PTHR43390">
    <property type="entry name" value="SIGNAL PEPTIDASE I"/>
    <property type="match status" value="1"/>
</dbReference>
<feature type="active site" evidence="6">
    <location>
        <position position="42"/>
    </location>
</feature>
<keyword evidence="5 7" id="KW-0378">Hydrolase</keyword>
<dbReference type="EC" id="3.4.21.89" evidence="4 7"/>
<evidence type="ECO:0000313" key="9">
    <source>
        <dbReference type="EMBL" id="XBX80143.1"/>
    </source>
</evidence>
<dbReference type="AlphaFoldDB" id="A0AAU7W2I8"/>
<dbReference type="Pfam" id="PF10502">
    <property type="entry name" value="Peptidase_S26"/>
    <property type="match status" value="1"/>
</dbReference>
<evidence type="ECO:0000256" key="5">
    <source>
        <dbReference type="ARBA" id="ARBA00022801"/>
    </source>
</evidence>
<protein>
    <recommendedName>
        <fullName evidence="4 7">Signal peptidase I</fullName>
        <ecNumber evidence="4 7">3.4.21.89</ecNumber>
    </recommendedName>
</protein>
<dbReference type="NCBIfam" id="TIGR02227">
    <property type="entry name" value="sigpep_I_bact"/>
    <property type="match status" value="1"/>
</dbReference>
<comment type="similarity">
    <text evidence="3 7">Belongs to the peptidase S26 family.</text>
</comment>
<keyword evidence="7" id="KW-1133">Transmembrane helix</keyword>